<proteinExistence type="inferred from homology"/>
<organism evidence="10 11">
    <name type="scientific">SAR86 cluster bacterium SAR86B</name>
    <dbReference type="NCBI Taxonomy" id="1123867"/>
    <lineage>
        <taxon>Bacteria</taxon>
        <taxon>Pseudomonadati</taxon>
        <taxon>Pseudomonadota</taxon>
        <taxon>Gammaproteobacteria</taxon>
        <taxon>SAR86 cluster</taxon>
    </lineage>
</organism>
<evidence type="ECO:0000256" key="2">
    <source>
        <dbReference type="ARBA" id="ARBA00009347"/>
    </source>
</evidence>
<dbReference type="Gene3D" id="1.20.140.10">
    <property type="entry name" value="Butyryl-CoA Dehydrogenase, subunit A, domain 3"/>
    <property type="match status" value="1"/>
</dbReference>
<dbReference type="InterPro" id="IPR009075">
    <property type="entry name" value="AcylCo_DH/oxidase_C"/>
</dbReference>
<evidence type="ECO:0000313" key="10">
    <source>
        <dbReference type="EMBL" id="EJP72893.1"/>
    </source>
</evidence>
<evidence type="ECO:0000256" key="6">
    <source>
        <dbReference type="RuleBase" id="RU362125"/>
    </source>
</evidence>
<dbReference type="InterPro" id="IPR037069">
    <property type="entry name" value="AcylCoA_DH/ox_N_sf"/>
</dbReference>
<dbReference type="HOGENOM" id="CLU_018204_9_0_6"/>
<dbReference type="InterPro" id="IPR006091">
    <property type="entry name" value="Acyl-CoA_Oxase/DH_mid-dom"/>
</dbReference>
<evidence type="ECO:0000313" key="11">
    <source>
        <dbReference type="Proteomes" id="UP000010116"/>
    </source>
</evidence>
<dbReference type="PANTHER" id="PTHR43292">
    <property type="entry name" value="ACYL-COA DEHYDROGENASE"/>
    <property type="match status" value="1"/>
</dbReference>
<dbReference type="PANTHER" id="PTHR43292:SF3">
    <property type="entry name" value="ACYL-COA DEHYDROGENASE FADE29"/>
    <property type="match status" value="1"/>
</dbReference>
<dbReference type="Pfam" id="PF02771">
    <property type="entry name" value="Acyl-CoA_dh_N"/>
    <property type="match status" value="1"/>
</dbReference>
<protein>
    <submittedName>
        <fullName evidence="10">Acyl-CoA dehydrogenase</fullName>
    </submittedName>
</protein>
<dbReference type="SUPFAM" id="SSF47203">
    <property type="entry name" value="Acyl-CoA dehydrogenase C-terminal domain-like"/>
    <property type="match status" value="1"/>
</dbReference>
<evidence type="ECO:0000259" key="7">
    <source>
        <dbReference type="Pfam" id="PF00441"/>
    </source>
</evidence>
<evidence type="ECO:0000259" key="8">
    <source>
        <dbReference type="Pfam" id="PF02770"/>
    </source>
</evidence>
<dbReference type="Pfam" id="PF02770">
    <property type="entry name" value="Acyl-CoA_dh_M"/>
    <property type="match status" value="1"/>
</dbReference>
<gene>
    <name evidence="10" type="ORF">NT02SARS_0765</name>
</gene>
<evidence type="ECO:0000256" key="1">
    <source>
        <dbReference type="ARBA" id="ARBA00001974"/>
    </source>
</evidence>
<dbReference type="Proteomes" id="UP000010116">
    <property type="component" value="Unassembled WGS sequence"/>
</dbReference>
<reference evidence="10 11" key="1">
    <citation type="journal article" date="2012" name="ISME J.">
        <title>Genomic insights to SAR86, an abundant and uncultivated marine bacterial lineage.</title>
        <authorList>
            <person name="Dupont C.L."/>
            <person name="Rusch D.B."/>
            <person name="Yooseph S."/>
            <person name="Lombardo M.J."/>
            <person name="Richter R.A."/>
            <person name="Valas R."/>
            <person name="Novotny M."/>
            <person name="Yee-Greenbaum J."/>
            <person name="Selengut J.D."/>
            <person name="Haft D.H."/>
            <person name="Halpern A.L."/>
            <person name="Lasken R.S."/>
            <person name="Nealson K."/>
            <person name="Friedman R."/>
            <person name="Venter J.C."/>
        </authorList>
    </citation>
    <scope>NUCLEOTIDE SEQUENCE [LARGE SCALE GENOMIC DNA]</scope>
</reference>
<comment type="similarity">
    <text evidence="2 6">Belongs to the acyl-CoA dehydrogenase family.</text>
</comment>
<dbReference type="Gene3D" id="1.10.540.10">
    <property type="entry name" value="Acyl-CoA dehydrogenase/oxidase, N-terminal domain"/>
    <property type="match status" value="1"/>
</dbReference>
<name>J5KCU8_9GAMM</name>
<dbReference type="GO" id="GO:0005886">
    <property type="term" value="C:plasma membrane"/>
    <property type="evidence" value="ECO:0007669"/>
    <property type="project" value="TreeGrafter"/>
</dbReference>
<dbReference type="InterPro" id="IPR046373">
    <property type="entry name" value="Acyl-CoA_Oxase/DH_mid-dom_sf"/>
</dbReference>
<dbReference type="InterPro" id="IPR013786">
    <property type="entry name" value="AcylCoA_DH/ox_N"/>
</dbReference>
<dbReference type="InterPro" id="IPR052161">
    <property type="entry name" value="Mycobact_Acyl-CoA_DH"/>
</dbReference>
<feature type="domain" description="Acyl-CoA oxidase/dehydrogenase middle" evidence="8">
    <location>
        <begin position="136"/>
        <end position="230"/>
    </location>
</feature>
<evidence type="ECO:0000256" key="5">
    <source>
        <dbReference type="ARBA" id="ARBA00023002"/>
    </source>
</evidence>
<keyword evidence="4 6" id="KW-0274">FAD</keyword>
<evidence type="ECO:0000256" key="3">
    <source>
        <dbReference type="ARBA" id="ARBA00022630"/>
    </source>
</evidence>
<accession>J5KCU8</accession>
<comment type="cofactor">
    <cofactor evidence="1 6">
        <name>FAD</name>
        <dbReference type="ChEBI" id="CHEBI:57692"/>
    </cofactor>
</comment>
<dbReference type="InterPro" id="IPR036250">
    <property type="entry name" value="AcylCo_DH-like_C"/>
</dbReference>
<dbReference type="EMBL" id="JH611185">
    <property type="protein sequence ID" value="EJP72893.1"/>
    <property type="molecule type" value="Genomic_DNA"/>
</dbReference>
<dbReference type="GO" id="GO:0050660">
    <property type="term" value="F:flavin adenine dinucleotide binding"/>
    <property type="evidence" value="ECO:0007669"/>
    <property type="project" value="InterPro"/>
</dbReference>
<dbReference type="InterPro" id="IPR009100">
    <property type="entry name" value="AcylCoA_DH/oxidase_NM_dom_sf"/>
</dbReference>
<evidence type="ECO:0000256" key="4">
    <source>
        <dbReference type="ARBA" id="ARBA00022827"/>
    </source>
</evidence>
<keyword evidence="5 6" id="KW-0560">Oxidoreductase</keyword>
<sequence>MDLNFGNEYVEFTKEVRLFCEKYKGLSFVDKNISPLAGSFKSDKDGPCMTRSEWQKLLIDHGYFARSIPKKYGGYGGDSDILKQRIIASEFSQAELPPPMAGQGIDMLVPTLLELGTEEQKEKYIKPTLHGEMIWCQGYSEPNAGSDLASLQTKGELIDGQWVINGQKIWTSTAQYSQMMFCLVRTEPNEKKHAGISYLLIPMDTPGIEVKPLVDMTLKAGFNEVFFTDVKIPEKNIVGNRGDGWAVANATLGHERGSLTDPNATMNRLNALIELMKNETINGNKIIENPIFKDRLLKMQGKVLAFQSNALRVLSAKLNPGQNIKIAGMIQKLVGTELRHELESLGIDIMGELGTLYEDSPNIRDGGSWQFTYMYYLGLIIGGGTNQIQKNIISERGLGMPREPKATQGVQ</sequence>
<feature type="domain" description="Acyl-CoA dehydrogenase/oxidase C-terminal" evidence="7">
    <location>
        <begin position="242"/>
        <end position="397"/>
    </location>
</feature>
<dbReference type="FunFam" id="2.40.110.10:FF:000011">
    <property type="entry name" value="Acyl-CoA dehydrogenase FadE34"/>
    <property type="match status" value="1"/>
</dbReference>
<dbReference type="Pfam" id="PF00441">
    <property type="entry name" value="Acyl-CoA_dh_1"/>
    <property type="match status" value="1"/>
</dbReference>
<feature type="domain" description="Acyl-CoA dehydrogenase/oxidase N-terminal" evidence="9">
    <location>
        <begin position="27"/>
        <end position="132"/>
    </location>
</feature>
<dbReference type="Gene3D" id="2.40.110.10">
    <property type="entry name" value="Butyryl-CoA Dehydrogenase, subunit A, domain 2"/>
    <property type="match status" value="1"/>
</dbReference>
<evidence type="ECO:0000259" key="9">
    <source>
        <dbReference type="Pfam" id="PF02771"/>
    </source>
</evidence>
<dbReference type="SUPFAM" id="SSF56645">
    <property type="entry name" value="Acyl-CoA dehydrogenase NM domain-like"/>
    <property type="match status" value="1"/>
</dbReference>
<keyword evidence="3 6" id="KW-0285">Flavoprotein</keyword>
<dbReference type="AlphaFoldDB" id="J5KCU8"/>
<dbReference type="GO" id="GO:0016627">
    <property type="term" value="F:oxidoreductase activity, acting on the CH-CH group of donors"/>
    <property type="evidence" value="ECO:0007669"/>
    <property type="project" value="InterPro"/>
</dbReference>